<keyword evidence="7 8" id="KW-0472">Membrane</keyword>
<feature type="transmembrane region" description="Helical" evidence="8">
    <location>
        <begin position="79"/>
        <end position="96"/>
    </location>
</feature>
<evidence type="ECO:0000313" key="10">
    <source>
        <dbReference type="Proteomes" id="UP000184758"/>
    </source>
</evidence>
<organism evidence="9 10">
    <name type="scientific">Carnobacterium alterfunditum</name>
    <dbReference type="NCBI Taxonomy" id="28230"/>
    <lineage>
        <taxon>Bacteria</taxon>
        <taxon>Bacillati</taxon>
        <taxon>Bacillota</taxon>
        <taxon>Bacilli</taxon>
        <taxon>Lactobacillales</taxon>
        <taxon>Carnobacteriaceae</taxon>
        <taxon>Carnobacterium</taxon>
    </lineage>
</organism>
<dbReference type="EMBL" id="FSRN01000001">
    <property type="protein sequence ID" value="SIN99471.1"/>
    <property type="molecule type" value="Genomic_DNA"/>
</dbReference>
<evidence type="ECO:0000256" key="5">
    <source>
        <dbReference type="ARBA" id="ARBA00022692"/>
    </source>
</evidence>
<dbReference type="InterPro" id="IPR037294">
    <property type="entry name" value="ABC_BtuC-like"/>
</dbReference>
<feature type="transmembrane region" description="Helical" evidence="8">
    <location>
        <begin position="108"/>
        <end position="128"/>
    </location>
</feature>
<protein>
    <submittedName>
        <fullName evidence="9">Iron complex transport system permease protein</fullName>
    </submittedName>
</protein>
<keyword evidence="10" id="KW-1185">Reference proteome</keyword>
<dbReference type="PANTHER" id="PTHR30472:SF25">
    <property type="entry name" value="ABC TRANSPORTER PERMEASE PROTEIN MJ0876-RELATED"/>
    <property type="match status" value="1"/>
</dbReference>
<dbReference type="Proteomes" id="UP000184758">
    <property type="component" value="Unassembled WGS sequence"/>
</dbReference>
<evidence type="ECO:0000313" key="9">
    <source>
        <dbReference type="EMBL" id="SIN99471.1"/>
    </source>
</evidence>
<keyword evidence="4" id="KW-1003">Cell membrane</keyword>
<feature type="transmembrane region" description="Helical" evidence="8">
    <location>
        <begin position="260"/>
        <end position="286"/>
    </location>
</feature>
<proteinExistence type="inferred from homology"/>
<keyword evidence="6 8" id="KW-1133">Transmembrane helix</keyword>
<feature type="transmembrane region" description="Helical" evidence="8">
    <location>
        <begin position="298"/>
        <end position="315"/>
    </location>
</feature>
<dbReference type="Gene3D" id="1.10.3470.10">
    <property type="entry name" value="ABC transporter involved in vitamin B12 uptake, BtuC"/>
    <property type="match status" value="1"/>
</dbReference>
<evidence type="ECO:0000256" key="4">
    <source>
        <dbReference type="ARBA" id="ARBA00022475"/>
    </source>
</evidence>
<dbReference type="AlphaFoldDB" id="A0A1N6FW87"/>
<evidence type="ECO:0000256" key="7">
    <source>
        <dbReference type="ARBA" id="ARBA00023136"/>
    </source>
</evidence>
<dbReference type="STRING" id="28230.SAMN05878443_0858"/>
<dbReference type="PANTHER" id="PTHR30472">
    <property type="entry name" value="FERRIC ENTEROBACTIN TRANSPORT SYSTEM PERMEASE PROTEIN"/>
    <property type="match status" value="1"/>
</dbReference>
<feature type="transmembrane region" description="Helical" evidence="8">
    <location>
        <begin position="12"/>
        <end position="38"/>
    </location>
</feature>
<comment type="similarity">
    <text evidence="2">Belongs to the binding-protein-dependent transport system permease family. FecCD subfamily.</text>
</comment>
<dbReference type="InterPro" id="IPR000522">
    <property type="entry name" value="ABC_transptr_permease_BtuC"/>
</dbReference>
<evidence type="ECO:0000256" key="6">
    <source>
        <dbReference type="ARBA" id="ARBA00022989"/>
    </source>
</evidence>
<dbReference type="eggNOG" id="COG0609">
    <property type="taxonomic scope" value="Bacteria"/>
</dbReference>
<sequence>MMNRINKQRRLFYISLLLFIVLIVFSVGIGVAVGQVAVPLKESFQILLKNLSGGIVDNLAGVSSSAHENIIWQIRFPRVLLAMLTGMGLSLAGAVMQTTVQNPLADPYILGISSGASLGATFAIMIGFGGTSILAQLGLSFWAFLGAVTAALLVLLLSNVNGQMNSTKLILSGMVLNALFTAFSNFIIYIANDAEGIRSVTFWMMGSLAGASWSKLPLIATVVLICFLFFLTQERILNIMLLGDEAAITLGVNLRFYRKLYLVITSILTGIIVANSGMIGFVGLIIPHIVRGIVGSNHRYFLPLSVFSGSLFMVWSDILSRIILPTVELPIGILTSLIGAPLFIYIFIKKGYEFGG</sequence>
<gene>
    <name evidence="9" type="ORF">SAMN05878443_0858</name>
</gene>
<dbReference type="CDD" id="cd06550">
    <property type="entry name" value="TM_ABC_iron-siderophores_like"/>
    <property type="match status" value="1"/>
</dbReference>
<reference evidence="10" key="1">
    <citation type="submission" date="2016-11" db="EMBL/GenBank/DDBJ databases">
        <authorList>
            <person name="Varghese N."/>
            <person name="Submissions S."/>
        </authorList>
    </citation>
    <scope>NUCLEOTIDE SEQUENCE [LARGE SCALE GENOMIC DNA]</scope>
    <source>
        <strain evidence="10">313</strain>
    </source>
</reference>
<keyword evidence="3" id="KW-0813">Transport</keyword>
<comment type="subcellular location">
    <subcellularLocation>
        <location evidence="1">Cell membrane</location>
        <topology evidence="1">Multi-pass membrane protein</topology>
    </subcellularLocation>
</comment>
<dbReference type="GO" id="GO:0033214">
    <property type="term" value="P:siderophore-iron import into cell"/>
    <property type="evidence" value="ECO:0007669"/>
    <property type="project" value="TreeGrafter"/>
</dbReference>
<dbReference type="FunFam" id="1.10.3470.10:FF:000001">
    <property type="entry name" value="Vitamin B12 ABC transporter permease BtuC"/>
    <property type="match status" value="1"/>
</dbReference>
<keyword evidence="5 8" id="KW-0812">Transmembrane</keyword>
<dbReference type="Pfam" id="PF01032">
    <property type="entry name" value="FecCD"/>
    <property type="match status" value="1"/>
</dbReference>
<accession>A0A1N6FW87</accession>
<feature type="transmembrane region" description="Helical" evidence="8">
    <location>
        <begin position="211"/>
        <end position="231"/>
    </location>
</feature>
<dbReference type="GO" id="GO:0005886">
    <property type="term" value="C:plasma membrane"/>
    <property type="evidence" value="ECO:0007669"/>
    <property type="project" value="UniProtKB-SubCell"/>
</dbReference>
<feature type="transmembrane region" description="Helical" evidence="8">
    <location>
        <begin position="134"/>
        <end position="157"/>
    </location>
</feature>
<dbReference type="GO" id="GO:0022857">
    <property type="term" value="F:transmembrane transporter activity"/>
    <property type="evidence" value="ECO:0007669"/>
    <property type="project" value="InterPro"/>
</dbReference>
<evidence type="ECO:0000256" key="8">
    <source>
        <dbReference type="SAM" id="Phobius"/>
    </source>
</evidence>
<name>A0A1N6FW87_9LACT</name>
<evidence type="ECO:0000256" key="2">
    <source>
        <dbReference type="ARBA" id="ARBA00007935"/>
    </source>
</evidence>
<evidence type="ECO:0000256" key="1">
    <source>
        <dbReference type="ARBA" id="ARBA00004651"/>
    </source>
</evidence>
<evidence type="ECO:0000256" key="3">
    <source>
        <dbReference type="ARBA" id="ARBA00022448"/>
    </source>
</evidence>
<feature type="transmembrane region" description="Helical" evidence="8">
    <location>
        <begin position="169"/>
        <end position="191"/>
    </location>
</feature>
<dbReference type="SUPFAM" id="SSF81345">
    <property type="entry name" value="ABC transporter involved in vitamin B12 uptake, BtuC"/>
    <property type="match status" value="1"/>
</dbReference>
<feature type="transmembrane region" description="Helical" evidence="8">
    <location>
        <begin position="327"/>
        <end position="348"/>
    </location>
</feature>